<evidence type="ECO:0008006" key="6">
    <source>
        <dbReference type="Google" id="ProtNLM"/>
    </source>
</evidence>
<feature type="compositionally biased region" description="Basic and acidic residues" evidence="1">
    <location>
        <begin position="246"/>
        <end position="258"/>
    </location>
</feature>
<dbReference type="PROSITE" id="PS50020">
    <property type="entry name" value="WW_DOMAIN_2"/>
    <property type="match status" value="1"/>
</dbReference>
<feature type="domain" description="PH" evidence="2">
    <location>
        <begin position="442"/>
        <end position="543"/>
    </location>
</feature>
<comment type="caution">
    <text evidence="4">The sequence shown here is derived from an EMBL/GenBank/DDBJ whole genome shotgun (WGS) entry which is preliminary data.</text>
</comment>
<feature type="compositionally biased region" description="Low complexity" evidence="1">
    <location>
        <begin position="182"/>
        <end position="193"/>
    </location>
</feature>
<feature type="compositionally biased region" description="Basic and acidic residues" evidence="1">
    <location>
        <begin position="269"/>
        <end position="285"/>
    </location>
</feature>
<dbReference type="Gene3D" id="2.30.29.30">
    <property type="entry name" value="Pleckstrin-homology domain (PH domain)/Phosphotyrosine-binding domain (PTB)"/>
    <property type="match status" value="1"/>
</dbReference>
<feature type="compositionally biased region" description="Basic and acidic residues" evidence="1">
    <location>
        <begin position="577"/>
        <end position="596"/>
    </location>
</feature>
<dbReference type="InterPro" id="IPR001202">
    <property type="entry name" value="WW_dom"/>
</dbReference>
<dbReference type="PROSITE" id="PS50003">
    <property type="entry name" value="PH_DOMAIN"/>
    <property type="match status" value="1"/>
</dbReference>
<dbReference type="InterPro" id="IPR011993">
    <property type="entry name" value="PH-like_dom_sf"/>
</dbReference>
<evidence type="ECO:0000259" key="3">
    <source>
        <dbReference type="PROSITE" id="PS50020"/>
    </source>
</evidence>
<dbReference type="Pfam" id="PF00169">
    <property type="entry name" value="PH"/>
    <property type="match status" value="1"/>
</dbReference>
<dbReference type="GO" id="GO:0031902">
    <property type="term" value="C:late endosome membrane"/>
    <property type="evidence" value="ECO:0007669"/>
    <property type="project" value="TreeGrafter"/>
</dbReference>
<dbReference type="GO" id="GO:0070676">
    <property type="term" value="P:intralumenal vesicle formation"/>
    <property type="evidence" value="ECO:0007669"/>
    <property type="project" value="TreeGrafter"/>
</dbReference>
<dbReference type="InterPro" id="IPR036020">
    <property type="entry name" value="WW_dom_sf"/>
</dbReference>
<evidence type="ECO:0000259" key="2">
    <source>
        <dbReference type="PROSITE" id="PS50003"/>
    </source>
</evidence>
<feature type="region of interest" description="Disordered" evidence="1">
    <location>
        <begin position="224"/>
        <end position="285"/>
    </location>
</feature>
<keyword evidence="5" id="KW-1185">Reference proteome</keyword>
<dbReference type="InterPro" id="IPR001849">
    <property type="entry name" value="PH_domain"/>
</dbReference>
<dbReference type="Gene3D" id="2.20.70.10">
    <property type="match status" value="1"/>
</dbReference>
<name>A0AAE0H0J8_9CHLO</name>
<dbReference type="SMART" id="SM00456">
    <property type="entry name" value="WW"/>
    <property type="match status" value="1"/>
</dbReference>
<evidence type="ECO:0000313" key="5">
    <source>
        <dbReference type="Proteomes" id="UP001190700"/>
    </source>
</evidence>
<dbReference type="EMBL" id="LGRX02001136">
    <property type="protein sequence ID" value="KAK3286761.1"/>
    <property type="molecule type" value="Genomic_DNA"/>
</dbReference>
<gene>
    <name evidence="4" type="ORF">CYMTET_5700</name>
</gene>
<dbReference type="AlphaFoldDB" id="A0AAE0H0J8"/>
<dbReference type="PANTHER" id="PTHR46977:SF1">
    <property type="entry name" value="PROTEIN FREE1"/>
    <property type="match status" value="1"/>
</dbReference>
<dbReference type="InterPro" id="IPR045893">
    <property type="entry name" value="FREE1"/>
</dbReference>
<proteinExistence type="predicted"/>
<dbReference type="FunFam" id="2.30.29.30:FF:000286">
    <property type="entry name" value="PH-protein kinase domain containing protein"/>
    <property type="match status" value="1"/>
</dbReference>
<reference evidence="4 5" key="1">
    <citation type="journal article" date="2015" name="Genome Biol. Evol.">
        <title>Comparative Genomics of a Bacterivorous Green Alga Reveals Evolutionary Causalities and Consequences of Phago-Mixotrophic Mode of Nutrition.</title>
        <authorList>
            <person name="Burns J.A."/>
            <person name="Paasch A."/>
            <person name="Narechania A."/>
            <person name="Kim E."/>
        </authorList>
    </citation>
    <scope>NUCLEOTIDE SEQUENCE [LARGE SCALE GENOMIC DNA]</scope>
    <source>
        <strain evidence="4 5">PLY_AMNH</strain>
    </source>
</reference>
<dbReference type="SUPFAM" id="SSF51045">
    <property type="entry name" value="WW domain"/>
    <property type="match status" value="1"/>
</dbReference>
<accession>A0AAE0H0J8</accession>
<feature type="domain" description="WW" evidence="3">
    <location>
        <begin position="611"/>
        <end position="644"/>
    </location>
</feature>
<evidence type="ECO:0000256" key="1">
    <source>
        <dbReference type="SAM" id="MobiDB-lite"/>
    </source>
</evidence>
<feature type="region of interest" description="Disordered" evidence="1">
    <location>
        <begin position="181"/>
        <end position="212"/>
    </location>
</feature>
<dbReference type="Pfam" id="PF00397">
    <property type="entry name" value="WW"/>
    <property type="match status" value="1"/>
</dbReference>
<evidence type="ECO:0000313" key="4">
    <source>
        <dbReference type="EMBL" id="KAK3286761.1"/>
    </source>
</evidence>
<protein>
    <recommendedName>
        <fullName evidence="6">PH domain-containing protein</fullName>
    </recommendedName>
</protein>
<dbReference type="SMART" id="SM00233">
    <property type="entry name" value="PH"/>
    <property type="match status" value="1"/>
</dbReference>
<dbReference type="PANTHER" id="PTHR46977">
    <property type="entry name" value="PROTEIN FREE1"/>
    <property type="match status" value="1"/>
</dbReference>
<dbReference type="CDD" id="cd00201">
    <property type="entry name" value="WW"/>
    <property type="match status" value="1"/>
</dbReference>
<dbReference type="GO" id="GO:0000813">
    <property type="term" value="C:ESCRT I complex"/>
    <property type="evidence" value="ECO:0007669"/>
    <property type="project" value="TreeGrafter"/>
</dbReference>
<dbReference type="SUPFAM" id="SSF50729">
    <property type="entry name" value="PH domain-like"/>
    <property type="match status" value="2"/>
</dbReference>
<sequence length="644" mass="71697">MGVEVIVLAISRHFEHFRIQGNICILHFFTLTFRLRFFQHNMANYAYTSQHPQHTQYSHPPRPYTQPAEVYNGQGAYPAANGYHPSYSGAGAPQASGVGVPENTSPYGYTGQHVPIQQYGAQQRPSQPDWGQLQGPNSLPQSYAADPARQPIASPYGAALDYSAHQTQAYSAQYSTQANVRSPYAPSNASSPNDYSSYVSHDAYPPSQTQYGQSQYLSYDQSQYPSYDQSQYPGYDQSPYASYGGDRSDADLHYRETSRSQSSRSPRRSSPERTKPEGNKGNTERFHVTVIPSEEAEPESVVVQVGMDGIQLMDEAEKLTMRVYPLETISRWALREPTVLTFWTKSPVDHAECTVRIMGTDTVTRSILDLLTCSCLQLCELHGADVPASSLQPRTEAQPRSRGNSFINFLAGRGRGDSAAAEGDASAEATQDDSASIMFWQDAEHEGWLMGQGEHIKTWRKRWFVLKQGYIFRFKDANVTADSKPRGVIKISSANTVHVIDDVKIAKPFSFELKVKDGPSQYFVASTEAEQLAWVKEIENVIKLDSPQRGASRMISGRRTHEELAAQLEEGLSRMSLRRDETRSERSERPTDRGGYHLEPASPSSPGAPPTAPAANWQVAFDEQSGTPYYFNPATGETQWEAPH</sequence>
<feature type="region of interest" description="Disordered" evidence="1">
    <location>
        <begin position="574"/>
        <end position="616"/>
    </location>
</feature>
<feature type="compositionally biased region" description="Low complexity" evidence="1">
    <location>
        <begin position="224"/>
        <end position="235"/>
    </location>
</feature>
<dbReference type="GO" id="GO:0036258">
    <property type="term" value="P:multivesicular body assembly"/>
    <property type="evidence" value="ECO:0007669"/>
    <property type="project" value="InterPro"/>
</dbReference>
<dbReference type="Proteomes" id="UP001190700">
    <property type="component" value="Unassembled WGS sequence"/>
</dbReference>
<feature type="region of interest" description="Disordered" evidence="1">
    <location>
        <begin position="91"/>
        <end position="149"/>
    </location>
</feature>
<dbReference type="GO" id="GO:0043130">
    <property type="term" value="F:ubiquitin binding"/>
    <property type="evidence" value="ECO:0007669"/>
    <property type="project" value="InterPro"/>
</dbReference>
<organism evidence="4 5">
    <name type="scientific">Cymbomonas tetramitiformis</name>
    <dbReference type="NCBI Taxonomy" id="36881"/>
    <lineage>
        <taxon>Eukaryota</taxon>
        <taxon>Viridiplantae</taxon>
        <taxon>Chlorophyta</taxon>
        <taxon>Pyramimonadophyceae</taxon>
        <taxon>Pyramimonadales</taxon>
        <taxon>Pyramimonadaceae</taxon>
        <taxon>Cymbomonas</taxon>
    </lineage>
</organism>